<dbReference type="Proteomes" id="UP000028659">
    <property type="component" value="Genome"/>
</dbReference>
<dbReference type="KEGG" id="vg:23680225"/>
<keyword evidence="2" id="KW-1185">Reference proteome</keyword>
<dbReference type="GeneID" id="23680225"/>
<accession>A0A076G7C8</accession>
<name>A0A076G7C8_9CAUD</name>
<proteinExistence type="predicted"/>
<gene>
    <name evidence="1" type="primary">58</name>
    <name evidence="1" type="ORF">PBI_SPARKY_58</name>
</gene>
<evidence type="ECO:0000313" key="2">
    <source>
        <dbReference type="Proteomes" id="UP000028659"/>
    </source>
</evidence>
<dbReference type="EMBL" id="KM083128">
    <property type="protein sequence ID" value="AII28202.1"/>
    <property type="molecule type" value="Genomic_DNA"/>
</dbReference>
<evidence type="ECO:0000313" key="1">
    <source>
        <dbReference type="EMBL" id="AII28202.1"/>
    </source>
</evidence>
<reference evidence="1 2" key="1">
    <citation type="submission" date="2014-07" db="EMBL/GenBank/DDBJ databases">
        <authorList>
            <person name="Simmons-Yager K."/>
            <person name="Taylor B.J."/>
            <person name="Thorniley A.J."/>
            <person name="Dasenko M.A."/>
            <person name="Denver D.R."/>
            <person name="Garcia-Ruiz H."/>
            <person name="Hoyer J.S."/>
            <person name="Jogdeo S."/>
            <person name="Sullivan C.M."/>
            <person name="Peterson M.R."/>
            <person name="Rowley E.R."/>
            <person name="Schnitzler C.E."/>
            <person name="Vining K.J."/>
            <person name="Almabruk K.H."/>
            <person name="Banawas S."/>
            <person name="Beatty C."/>
            <person name="Bullock C.J."/>
            <person name="Cappellazzi J.E."/>
            <person name="Chagani S.E."/>
            <person name="Chatterjee P."/>
            <person name="Cram E.D."/>
            <person name="Elorriaga M.E.S.T.E.F.A."/>
            <person name="Esser M."/>
            <person name="Fellows E.J."/>
            <person name="Garcia G.R."/>
            <person name="Gullaba J.M."/>
            <person name="Kinsley M.A."/>
            <person name="Luo F."/>
            <person name="Mcginnis M."/>
            <person name="Paquette C.E."/>
            <person name="Reddekopp R.L."/>
            <person name="Rosen K.L."/>
            <person name="Sahlfeld L.M."/>
            <person name="Vondras A.M."/>
            <person name="Wang J.X."/>
            <person name="Weiss E.S."/>
            <person name="Wernick R."/>
            <person name="Abuelizz H.A."/>
            <person name="Amaro Y."/>
            <person name="Archer C.L."/>
            <person name="Basu A."/>
            <person name="Bellinger M.R."/>
            <person name="Johnson S.F."/>
            <person name="Kitchen S.A."/>
            <person name="Li M."/>
            <person name="Morey-Castro K.E."/>
            <person name="Lavalleur H.J."/>
            <person name="Rangel L.J."/>
            <person name="Ree J.F."/>
            <person name="Shay S.D."/>
            <person name="Sheng Y."/>
            <person name="Smyth J.C."/>
            <person name="Stamm E.A."/>
            <person name="Taylor C.R."/>
            <person name="Vining O.B."/>
            <person name="Wanzeck K.M."/>
            <person name="Watson G."/>
            <person name="Bruck A.J."/>
            <person name="Anders K.R."/>
            <person name="Braun M.A."/>
            <person name="Delesalle V.A."/>
            <person name="Hughes L.E."/>
            <person name="Ware V.C."/>
            <person name="Bradley K.W."/>
            <person name="Barker L.P."/>
            <person name="Asai D.J."/>
            <person name="Bowman C.A."/>
            <person name="Russell D.A."/>
            <person name="Pope W.H."/>
            <person name="Jacobs-Sera D."/>
            <person name="Hendrix R.W."/>
            <person name="Hatfull G.F."/>
        </authorList>
    </citation>
    <scope>NUCLEOTIDE SEQUENCE [LARGE SCALE GENOMIC DNA]</scope>
</reference>
<organism evidence="1 2">
    <name type="scientific">Mycobacterium phage Sparky</name>
    <dbReference type="NCBI Taxonomy" id="1527493"/>
    <lineage>
        <taxon>Viruses</taxon>
        <taxon>Duplodnaviria</taxon>
        <taxon>Heunggongvirae</taxon>
        <taxon>Uroviricota</taxon>
        <taxon>Caudoviricetes</taxon>
        <taxon>Sparkyvirus</taxon>
        <taxon>Sparkyvirus sparky</taxon>
    </lineage>
</organism>
<sequence length="82" mass="8819">MATPSIEETNHFAIAEQLLADAAEMPFGDSRTDTLRQARVHAELATAQAMHCSNCLAAAELVTGDLIDPPRNVHPIRPPGDE</sequence>
<dbReference type="RefSeq" id="YP_009125437.1">
    <property type="nucleotide sequence ID" value="NC_026597.1"/>
</dbReference>
<protein>
    <submittedName>
        <fullName evidence="1">Uncharacterized protein</fullName>
    </submittedName>
</protein>